<sequence length="345" mass="37881">MLVGFALTEHCNLRCPHCIRDDVTTVQNLPSGLLFDTVDAARTMLGPVTVSMTGGEPTLHPEWDAIVAGLHARGVPYRFVTNGWHMRRLMPGLERHPPEFVRISLSGADEAVHDEERGRGSFERVMLAMALLTSRRIPAGLSIVVDRRDRHQLREAADLAESLGALRMHFILPQPVPGSAARDSDLPPGEWRPVRDEIAALAAEPGRRCLIRLDYGAPSEGDEMPCDTFAGRRLSVDARGRLSLCCQLSEYGFNEADVVADLAHEPFARAWPRYVEGIERLRTASRPRPDCGPLEAFPCIRCARSLGKMDWIAAYPGTPWHGAAEASPARPALVGLTYRSAAQAA</sequence>
<dbReference type="PANTHER" id="PTHR11228:SF7">
    <property type="entry name" value="PQQA PEPTIDE CYCLASE"/>
    <property type="match status" value="1"/>
</dbReference>
<dbReference type="InterPro" id="IPR050377">
    <property type="entry name" value="Radical_SAM_PqqE_MftC-like"/>
</dbReference>
<keyword evidence="2" id="KW-0949">S-adenosyl-L-methionine</keyword>
<feature type="domain" description="Radical SAM core" evidence="6">
    <location>
        <begin position="1"/>
        <end position="212"/>
    </location>
</feature>
<evidence type="ECO:0000259" key="6">
    <source>
        <dbReference type="PROSITE" id="PS51918"/>
    </source>
</evidence>
<dbReference type="GO" id="GO:0051536">
    <property type="term" value="F:iron-sulfur cluster binding"/>
    <property type="evidence" value="ECO:0007669"/>
    <property type="project" value="UniProtKB-KW"/>
</dbReference>
<evidence type="ECO:0000256" key="3">
    <source>
        <dbReference type="ARBA" id="ARBA00022723"/>
    </source>
</evidence>
<dbReference type="InterPro" id="IPR013785">
    <property type="entry name" value="Aldolase_TIM"/>
</dbReference>
<dbReference type="EMBL" id="CADCTV010000618">
    <property type="protein sequence ID" value="CAA9347888.1"/>
    <property type="molecule type" value="Genomic_DNA"/>
</dbReference>
<dbReference type="SFLD" id="SFLDG01067">
    <property type="entry name" value="SPASM/twitch_domain_containing"/>
    <property type="match status" value="1"/>
</dbReference>
<organism evidence="7">
    <name type="scientific">uncultured Gemmatimonadota bacterium</name>
    <dbReference type="NCBI Taxonomy" id="203437"/>
    <lineage>
        <taxon>Bacteria</taxon>
        <taxon>Pseudomonadati</taxon>
        <taxon>Gemmatimonadota</taxon>
        <taxon>environmental samples</taxon>
    </lineage>
</organism>
<evidence type="ECO:0000313" key="7">
    <source>
        <dbReference type="EMBL" id="CAA9347888.1"/>
    </source>
</evidence>
<dbReference type="PANTHER" id="PTHR11228">
    <property type="entry name" value="RADICAL SAM DOMAIN PROTEIN"/>
    <property type="match status" value="1"/>
</dbReference>
<dbReference type="InterPro" id="IPR007197">
    <property type="entry name" value="rSAM"/>
</dbReference>
<keyword evidence="5" id="KW-0411">Iron-sulfur</keyword>
<dbReference type="GO" id="GO:0046872">
    <property type="term" value="F:metal ion binding"/>
    <property type="evidence" value="ECO:0007669"/>
    <property type="project" value="UniProtKB-KW"/>
</dbReference>
<dbReference type="InterPro" id="IPR058240">
    <property type="entry name" value="rSAM_sf"/>
</dbReference>
<accession>A0A6J4M2B9</accession>
<comment type="cofactor">
    <cofactor evidence="1">
        <name>[4Fe-4S] cluster</name>
        <dbReference type="ChEBI" id="CHEBI:49883"/>
    </cofactor>
</comment>
<evidence type="ECO:0000256" key="4">
    <source>
        <dbReference type="ARBA" id="ARBA00023004"/>
    </source>
</evidence>
<dbReference type="AlphaFoldDB" id="A0A6J4M2B9"/>
<dbReference type="Gene3D" id="3.20.20.70">
    <property type="entry name" value="Aldolase class I"/>
    <property type="match status" value="1"/>
</dbReference>
<keyword evidence="4" id="KW-0408">Iron</keyword>
<gene>
    <name evidence="7" type="ORF">AVDCRST_MAG89-2960</name>
</gene>
<keyword evidence="3" id="KW-0479">Metal-binding</keyword>
<protein>
    <recommendedName>
        <fullName evidence="6">Radical SAM core domain-containing protein</fullName>
    </recommendedName>
</protein>
<reference evidence="7" key="1">
    <citation type="submission" date="2020-02" db="EMBL/GenBank/DDBJ databases">
        <authorList>
            <person name="Meier V. D."/>
        </authorList>
    </citation>
    <scope>NUCLEOTIDE SEQUENCE</scope>
    <source>
        <strain evidence="7">AVDCRST_MAG89</strain>
    </source>
</reference>
<name>A0A6J4M2B9_9BACT</name>
<evidence type="ECO:0000256" key="5">
    <source>
        <dbReference type="ARBA" id="ARBA00023014"/>
    </source>
</evidence>
<dbReference type="SUPFAM" id="SSF102114">
    <property type="entry name" value="Radical SAM enzymes"/>
    <property type="match status" value="1"/>
</dbReference>
<dbReference type="Pfam" id="PF04055">
    <property type="entry name" value="Radical_SAM"/>
    <property type="match status" value="1"/>
</dbReference>
<dbReference type="SFLD" id="SFLDS00029">
    <property type="entry name" value="Radical_SAM"/>
    <property type="match status" value="1"/>
</dbReference>
<proteinExistence type="predicted"/>
<dbReference type="CDD" id="cd01335">
    <property type="entry name" value="Radical_SAM"/>
    <property type="match status" value="1"/>
</dbReference>
<evidence type="ECO:0000256" key="2">
    <source>
        <dbReference type="ARBA" id="ARBA00022691"/>
    </source>
</evidence>
<dbReference type="PROSITE" id="PS51918">
    <property type="entry name" value="RADICAL_SAM"/>
    <property type="match status" value="1"/>
</dbReference>
<dbReference type="GO" id="GO:0003824">
    <property type="term" value="F:catalytic activity"/>
    <property type="evidence" value="ECO:0007669"/>
    <property type="project" value="InterPro"/>
</dbReference>
<evidence type="ECO:0000256" key="1">
    <source>
        <dbReference type="ARBA" id="ARBA00001966"/>
    </source>
</evidence>